<gene>
    <name evidence="2" type="ORF">SAV14893_093480</name>
</gene>
<feature type="compositionally biased region" description="Basic residues" evidence="1">
    <location>
        <begin position="89"/>
        <end position="100"/>
    </location>
</feature>
<evidence type="ECO:0000313" key="3">
    <source>
        <dbReference type="Proteomes" id="UP000302139"/>
    </source>
</evidence>
<evidence type="ECO:0000313" key="2">
    <source>
        <dbReference type="EMBL" id="GDY69955.1"/>
    </source>
</evidence>
<name>A0A4D4MDS4_STRAX</name>
<proteinExistence type="predicted"/>
<dbReference type="Proteomes" id="UP000302139">
    <property type="component" value="Unassembled WGS sequence"/>
</dbReference>
<comment type="caution">
    <text evidence="2">The sequence shown here is derived from an EMBL/GenBank/DDBJ whole genome shotgun (WGS) entry which is preliminary data.</text>
</comment>
<organism evidence="2 3">
    <name type="scientific">Streptomyces avermitilis</name>
    <dbReference type="NCBI Taxonomy" id="33903"/>
    <lineage>
        <taxon>Bacteria</taxon>
        <taxon>Bacillati</taxon>
        <taxon>Actinomycetota</taxon>
        <taxon>Actinomycetes</taxon>
        <taxon>Kitasatosporales</taxon>
        <taxon>Streptomycetaceae</taxon>
        <taxon>Streptomyces</taxon>
    </lineage>
</organism>
<dbReference type="AlphaFoldDB" id="A0A4D4MDS4"/>
<feature type="region of interest" description="Disordered" evidence="1">
    <location>
        <begin position="71"/>
        <end position="120"/>
    </location>
</feature>
<accession>A0A4D4MDS4</accession>
<reference evidence="2 3" key="1">
    <citation type="submission" date="2019-04" db="EMBL/GenBank/DDBJ databases">
        <title>Draft genome sequences of Streptomyces avermitilis NBRC 14893.</title>
        <authorList>
            <person name="Komaki H."/>
            <person name="Tamura T."/>
            <person name="Hosoyama A."/>
        </authorList>
    </citation>
    <scope>NUCLEOTIDE SEQUENCE [LARGE SCALE GENOMIC DNA]</scope>
    <source>
        <strain evidence="2 3">NBRC 14893</strain>
    </source>
</reference>
<evidence type="ECO:0000256" key="1">
    <source>
        <dbReference type="SAM" id="MobiDB-lite"/>
    </source>
</evidence>
<protein>
    <submittedName>
        <fullName evidence="2">Uncharacterized protein</fullName>
    </submittedName>
</protein>
<dbReference type="EMBL" id="BJHX01000003">
    <property type="protein sequence ID" value="GDY69955.1"/>
    <property type="molecule type" value="Genomic_DNA"/>
</dbReference>
<sequence>MRLPETALITVGALVSGTRALFCGACCGWVIAEDLEKISSLATPAGHYGADPDEDPVREALAVPTGQMRAQLGAMPRPLPKTSKPPSVRFRRPALGRRCRPSPTMPADPVQHASRSASQG</sequence>